<reference evidence="2 3" key="1">
    <citation type="submission" date="2020-04" db="EMBL/GenBank/DDBJ databases">
        <authorList>
            <person name="Hitch T.C.A."/>
            <person name="Wylensek D."/>
            <person name="Clavel T."/>
        </authorList>
    </citation>
    <scope>NUCLEOTIDE SEQUENCE [LARGE SCALE GENOMIC DNA]</scope>
    <source>
        <strain evidence="2 3">Oil-RF-744-FAT-WT-6-1</strain>
    </source>
</reference>
<dbReference type="AlphaFoldDB" id="A0A848C3G8"/>
<evidence type="ECO:0000313" key="2">
    <source>
        <dbReference type="EMBL" id="NME29083.1"/>
    </source>
</evidence>
<evidence type="ECO:0000313" key="3">
    <source>
        <dbReference type="Proteomes" id="UP000591071"/>
    </source>
</evidence>
<dbReference type="InterPro" id="IPR002509">
    <property type="entry name" value="NODB_dom"/>
</dbReference>
<accession>A0A848C3G8</accession>
<dbReference type="SUPFAM" id="SSF88713">
    <property type="entry name" value="Glycoside hydrolase/deacetylase"/>
    <property type="match status" value="1"/>
</dbReference>
<proteinExistence type="predicted"/>
<dbReference type="Pfam" id="PF01522">
    <property type="entry name" value="Polysacc_deac_1"/>
    <property type="match status" value="1"/>
</dbReference>
<dbReference type="PANTHER" id="PTHR10587:SF125">
    <property type="entry name" value="POLYSACCHARIDE DEACETYLASE YHEN-RELATED"/>
    <property type="match status" value="1"/>
</dbReference>
<feature type="domain" description="NodB homology" evidence="1">
    <location>
        <begin position="91"/>
        <end position="282"/>
    </location>
</feature>
<gene>
    <name evidence="2" type="ORF">HF872_10705</name>
</gene>
<dbReference type="Gene3D" id="3.20.20.370">
    <property type="entry name" value="Glycoside hydrolase/deacetylase"/>
    <property type="match status" value="1"/>
</dbReference>
<organism evidence="2 3">
    <name type="scientific">Megasphaera hexanoica</name>
    <dbReference type="NCBI Taxonomy" id="1675036"/>
    <lineage>
        <taxon>Bacteria</taxon>
        <taxon>Bacillati</taxon>
        <taxon>Bacillota</taxon>
        <taxon>Negativicutes</taxon>
        <taxon>Veillonellales</taxon>
        <taxon>Veillonellaceae</taxon>
        <taxon>Megasphaera</taxon>
    </lineage>
</organism>
<dbReference type="InterPro" id="IPR050248">
    <property type="entry name" value="Polysacc_deacetylase_ArnD"/>
</dbReference>
<dbReference type="Proteomes" id="UP000591071">
    <property type="component" value="Unassembled WGS sequence"/>
</dbReference>
<dbReference type="GO" id="GO:0005975">
    <property type="term" value="P:carbohydrate metabolic process"/>
    <property type="evidence" value="ECO:0007669"/>
    <property type="project" value="InterPro"/>
</dbReference>
<dbReference type="CDD" id="cd10944">
    <property type="entry name" value="CE4_SmPgdA_like"/>
    <property type="match status" value="1"/>
</dbReference>
<dbReference type="GO" id="GO:0016810">
    <property type="term" value="F:hydrolase activity, acting on carbon-nitrogen (but not peptide) bonds"/>
    <property type="evidence" value="ECO:0007669"/>
    <property type="project" value="InterPro"/>
</dbReference>
<comment type="caution">
    <text evidence="2">The sequence shown here is derived from an EMBL/GenBank/DDBJ whole genome shotgun (WGS) entry which is preliminary data.</text>
</comment>
<dbReference type="EMBL" id="JABAFG010000020">
    <property type="protein sequence ID" value="NME29083.1"/>
    <property type="molecule type" value="Genomic_DNA"/>
</dbReference>
<dbReference type="PROSITE" id="PS51677">
    <property type="entry name" value="NODB"/>
    <property type="match status" value="1"/>
</dbReference>
<dbReference type="InterPro" id="IPR011330">
    <property type="entry name" value="Glyco_hydro/deAcase_b/a-brl"/>
</dbReference>
<protein>
    <submittedName>
        <fullName evidence="2">Polysaccharide deacetylase</fullName>
    </submittedName>
</protein>
<sequence length="292" mass="32355">MKGRIITGLLAICVLAGSGWFLYNHHGHIAPEVQQAAAISHPDVAFVGDDFTLPAVDNDLPVYDHYTVQQRKDKGLPLTYGTTRDYYYGDHVAYLTFDDGPNKENTTKILKILKDEQIHATFFLTGNNVERYPDVVKAIYESGNAIGIHSYSHDYKKLYASPKAYMDEVNQTAGLIYDVIHVRPIISRAPGGTSGHFTKAFWQALNQEGYIEVGWNALTGDADGTGKTAGKEIENIKKQLALRPYLHSHLVILMHDASGHQATVEALPGLIKLLKSQGYTFRVVTTAIPPSW</sequence>
<dbReference type="PANTHER" id="PTHR10587">
    <property type="entry name" value="GLYCOSYL TRANSFERASE-RELATED"/>
    <property type="match status" value="1"/>
</dbReference>
<evidence type="ECO:0000259" key="1">
    <source>
        <dbReference type="PROSITE" id="PS51677"/>
    </source>
</evidence>
<name>A0A848C3G8_9FIRM</name>